<keyword evidence="3" id="KW-1185">Reference proteome</keyword>
<dbReference type="Proteomes" id="UP000823521">
    <property type="component" value="Unassembled WGS sequence"/>
</dbReference>
<protein>
    <submittedName>
        <fullName evidence="2">Uncharacterized protein</fullName>
    </submittedName>
</protein>
<feature type="region of interest" description="Disordered" evidence="1">
    <location>
        <begin position="35"/>
        <end position="69"/>
    </location>
</feature>
<dbReference type="RefSeq" id="WP_208815267.1">
    <property type="nucleotide sequence ID" value="NZ_WVUH01000183.1"/>
</dbReference>
<reference evidence="2 3" key="1">
    <citation type="submission" date="2019-12" db="EMBL/GenBank/DDBJ databases">
        <title>Whole genome sequencing of endophytic Actinobacterium Micromonospora sp. MPMI6T.</title>
        <authorList>
            <person name="Evv R."/>
            <person name="Podile A.R."/>
        </authorList>
    </citation>
    <scope>NUCLEOTIDE SEQUENCE [LARGE SCALE GENOMIC DNA]</scope>
    <source>
        <strain evidence="2 3">MPMI6</strain>
    </source>
</reference>
<proteinExistence type="predicted"/>
<comment type="caution">
    <text evidence="2">The sequence shown here is derived from an EMBL/GenBank/DDBJ whole genome shotgun (WGS) entry which is preliminary data.</text>
</comment>
<dbReference type="EMBL" id="WVUH01000183">
    <property type="protein sequence ID" value="MBO4208276.1"/>
    <property type="molecule type" value="Genomic_DNA"/>
</dbReference>
<organism evidence="2 3">
    <name type="scientific">Micromonospora echinofusca</name>
    <dbReference type="NCBI Taxonomy" id="47858"/>
    <lineage>
        <taxon>Bacteria</taxon>
        <taxon>Bacillati</taxon>
        <taxon>Actinomycetota</taxon>
        <taxon>Actinomycetes</taxon>
        <taxon>Micromonosporales</taxon>
        <taxon>Micromonosporaceae</taxon>
        <taxon>Micromonospora</taxon>
    </lineage>
</organism>
<evidence type="ECO:0000256" key="1">
    <source>
        <dbReference type="SAM" id="MobiDB-lite"/>
    </source>
</evidence>
<sequence length="271" mass="29984">MTDTDGTIPGEPDPEITLSWIRDYPGLVAYAPLPPSGRYPRDSRGRPRPRFARLRTAEPSEAPRRPEGLLSDSDWSWVIRSEHSWAGVNSKFGTDALRIMLELAQSGCVTIGYTLNGNALAQPPRRVYPHPDLTAAEQERRSRRRDETITLRARAEQIASEIADDWPDASRALRSTAHPDRLLWALRAVTDLAEGRTHDSLRAFVQSHANDTKARDDVHHLLAAMGFEHETLIALGVARNPYIGLGGPILLHTTDGSSSTCRRCPGRTTSG</sequence>
<feature type="compositionally biased region" description="Basic and acidic residues" evidence="1">
    <location>
        <begin position="137"/>
        <end position="146"/>
    </location>
</feature>
<gene>
    <name evidence="2" type="ORF">GSF22_20010</name>
</gene>
<name>A0ABS3VUT7_MICEH</name>
<evidence type="ECO:0000313" key="2">
    <source>
        <dbReference type="EMBL" id="MBO4208276.1"/>
    </source>
</evidence>
<evidence type="ECO:0000313" key="3">
    <source>
        <dbReference type="Proteomes" id="UP000823521"/>
    </source>
</evidence>
<accession>A0ABS3VUT7</accession>
<feature type="compositionally biased region" description="Basic and acidic residues" evidence="1">
    <location>
        <begin position="55"/>
        <end position="67"/>
    </location>
</feature>
<feature type="region of interest" description="Disordered" evidence="1">
    <location>
        <begin position="124"/>
        <end position="146"/>
    </location>
</feature>